<proteinExistence type="predicted"/>
<protein>
    <submittedName>
        <fullName evidence="1">Uncharacterized protein</fullName>
    </submittedName>
</protein>
<keyword evidence="2" id="KW-1185">Reference proteome</keyword>
<evidence type="ECO:0000313" key="2">
    <source>
        <dbReference type="Proteomes" id="UP000235672"/>
    </source>
</evidence>
<dbReference type="Proteomes" id="UP000235672">
    <property type="component" value="Unassembled WGS sequence"/>
</dbReference>
<dbReference type="EMBL" id="KZ613482">
    <property type="protein sequence ID" value="PMD21218.1"/>
    <property type="molecule type" value="Genomic_DNA"/>
</dbReference>
<sequence>MAVDTMFLAYTSLHKQCNATNSAYFHGLPVLTGRADTLIHFRSAVTQPASLAVLGDQAAITFKKLPSARVESITGLQDIVAVVHQFDKNLSGPDIYADTMMANVFTDVRYHTVNFLENTAREDLTNKQFIVATVAFQASLKPETKKLMCLWAICPACEEETVQPHDVVRESLNGTLVLPKSQEGGSTLRPMAYLTMTDLICGTLLVRVAEDGKIDMTLRAPSRMDIISSSLLNNRFIDGKVDLDTEEMKFGNLE</sequence>
<dbReference type="OrthoDB" id="3542217at2759"/>
<gene>
    <name evidence="1" type="ORF">NA56DRAFT_659213</name>
</gene>
<evidence type="ECO:0000313" key="1">
    <source>
        <dbReference type="EMBL" id="PMD21218.1"/>
    </source>
</evidence>
<dbReference type="AlphaFoldDB" id="A0A2J6Q4K1"/>
<accession>A0A2J6Q4K1</accession>
<name>A0A2J6Q4K1_9HELO</name>
<organism evidence="1 2">
    <name type="scientific">Hyaloscypha hepaticicola</name>
    <dbReference type="NCBI Taxonomy" id="2082293"/>
    <lineage>
        <taxon>Eukaryota</taxon>
        <taxon>Fungi</taxon>
        <taxon>Dikarya</taxon>
        <taxon>Ascomycota</taxon>
        <taxon>Pezizomycotina</taxon>
        <taxon>Leotiomycetes</taxon>
        <taxon>Helotiales</taxon>
        <taxon>Hyaloscyphaceae</taxon>
        <taxon>Hyaloscypha</taxon>
    </lineage>
</organism>
<reference evidence="1 2" key="1">
    <citation type="submission" date="2016-05" db="EMBL/GenBank/DDBJ databases">
        <title>A degradative enzymes factory behind the ericoid mycorrhizal symbiosis.</title>
        <authorList>
            <consortium name="DOE Joint Genome Institute"/>
            <person name="Martino E."/>
            <person name="Morin E."/>
            <person name="Grelet G."/>
            <person name="Kuo A."/>
            <person name="Kohler A."/>
            <person name="Daghino S."/>
            <person name="Barry K."/>
            <person name="Choi C."/>
            <person name="Cichocki N."/>
            <person name="Clum A."/>
            <person name="Copeland A."/>
            <person name="Hainaut M."/>
            <person name="Haridas S."/>
            <person name="Labutti K."/>
            <person name="Lindquist E."/>
            <person name="Lipzen A."/>
            <person name="Khouja H.-R."/>
            <person name="Murat C."/>
            <person name="Ohm R."/>
            <person name="Olson A."/>
            <person name="Spatafora J."/>
            <person name="Veneault-Fourrey C."/>
            <person name="Henrissat B."/>
            <person name="Grigoriev I."/>
            <person name="Martin F."/>
            <person name="Perotto S."/>
        </authorList>
    </citation>
    <scope>NUCLEOTIDE SEQUENCE [LARGE SCALE GENOMIC DNA]</scope>
    <source>
        <strain evidence="1 2">UAMH 7357</strain>
    </source>
</reference>